<keyword evidence="3" id="KW-1185">Reference proteome</keyword>
<dbReference type="OMA" id="VQVQCLF"/>
<dbReference type="Pfam" id="PF24476">
    <property type="entry name" value="DUF7580"/>
    <property type="match status" value="1"/>
</dbReference>
<dbReference type="Gene3D" id="1.10.510.10">
    <property type="entry name" value="Transferase(Phosphotransferase) domain 1"/>
    <property type="match status" value="1"/>
</dbReference>
<dbReference type="PANTHER" id="PTHR37542:SF1">
    <property type="entry name" value="PRION-INHIBITION AND PROPAGATION HELO DOMAIN-CONTAINING PROTEIN"/>
    <property type="match status" value="1"/>
</dbReference>
<organism evidence="2 3">
    <name type="scientific">Stachybotrys chlorohalonatus (strain IBT 40285)</name>
    <dbReference type="NCBI Taxonomy" id="1283841"/>
    <lineage>
        <taxon>Eukaryota</taxon>
        <taxon>Fungi</taxon>
        <taxon>Dikarya</taxon>
        <taxon>Ascomycota</taxon>
        <taxon>Pezizomycotina</taxon>
        <taxon>Sordariomycetes</taxon>
        <taxon>Hypocreomycetidae</taxon>
        <taxon>Hypocreales</taxon>
        <taxon>Stachybotryaceae</taxon>
        <taxon>Stachybotrys</taxon>
    </lineage>
</organism>
<dbReference type="Proteomes" id="UP000028524">
    <property type="component" value="Unassembled WGS sequence"/>
</dbReference>
<dbReference type="PROSITE" id="PS50011">
    <property type="entry name" value="PROTEIN_KINASE_DOM"/>
    <property type="match status" value="1"/>
</dbReference>
<reference evidence="2 3" key="1">
    <citation type="journal article" date="2014" name="BMC Genomics">
        <title>Comparative genome sequencing reveals chemotype-specific gene clusters in the toxigenic black mold Stachybotrys.</title>
        <authorList>
            <person name="Semeiks J."/>
            <person name="Borek D."/>
            <person name="Otwinowski Z."/>
            <person name="Grishin N.V."/>
        </authorList>
    </citation>
    <scope>NUCLEOTIDE SEQUENCE [LARGE SCALE GENOMIC DNA]</scope>
    <source>
        <strain evidence="2 3">IBT 40285</strain>
    </source>
</reference>
<dbReference type="EMBL" id="KL660776">
    <property type="protein sequence ID" value="KFA62805.1"/>
    <property type="molecule type" value="Genomic_DNA"/>
</dbReference>
<dbReference type="Pfam" id="PF14479">
    <property type="entry name" value="HeLo"/>
    <property type="match status" value="1"/>
</dbReference>
<dbReference type="AlphaFoldDB" id="A0A084QFS0"/>
<evidence type="ECO:0000259" key="1">
    <source>
        <dbReference type="PROSITE" id="PS50011"/>
    </source>
</evidence>
<gene>
    <name evidence="2" type="ORF">S40285_03841</name>
</gene>
<dbReference type="InterPro" id="IPR000719">
    <property type="entry name" value="Prot_kinase_dom"/>
</dbReference>
<evidence type="ECO:0000313" key="2">
    <source>
        <dbReference type="EMBL" id="KFA62805.1"/>
    </source>
</evidence>
<dbReference type="HOGENOM" id="CLU_017444_1_0_1"/>
<protein>
    <recommendedName>
        <fullName evidence="1">Protein kinase domain-containing protein</fullName>
    </recommendedName>
</protein>
<dbReference type="Gene3D" id="1.20.120.1020">
    <property type="entry name" value="Prion-inhibition and propagation, HeLo domain"/>
    <property type="match status" value="1"/>
</dbReference>
<evidence type="ECO:0000313" key="3">
    <source>
        <dbReference type="Proteomes" id="UP000028524"/>
    </source>
</evidence>
<dbReference type="GO" id="GO:0005524">
    <property type="term" value="F:ATP binding"/>
    <property type="evidence" value="ECO:0007669"/>
    <property type="project" value="InterPro"/>
</dbReference>
<dbReference type="InterPro" id="IPR038305">
    <property type="entry name" value="HeLo_sf"/>
</dbReference>
<proteinExistence type="predicted"/>
<dbReference type="InterPro" id="IPR056002">
    <property type="entry name" value="DUF7580"/>
</dbReference>
<dbReference type="SUPFAM" id="SSF56112">
    <property type="entry name" value="Protein kinase-like (PK-like)"/>
    <property type="match status" value="1"/>
</dbReference>
<dbReference type="InterPro" id="IPR011009">
    <property type="entry name" value="Kinase-like_dom_sf"/>
</dbReference>
<dbReference type="InterPro" id="IPR029498">
    <property type="entry name" value="HeLo_dom"/>
</dbReference>
<sequence length="646" mass="73652">MDPLSVAGLAIGVASISLQVFTGCMQGTSPGSWIQLLVTAVGYDEECKYLNLRLRMEQHRLYAWSETSGLLDVEAKNHERILSSNVFKLHRQTVLDLLVQIRCLFDDFTEQQRKHDNLRTTRDHDDVLTTPEKDAKQANYPMTGKKRDFIGRAMRSMLAKSQYGWTRLQWATVDKEAFERLLAKFATLNDEITNILDHSLQVEIRHTVQDTNRGVLLLHHKISDLSHLVLALKSQLDAALASKTSRMSNIEREANANALEQLAKLAKFKAFNEAIDPKSGTPTNIDERLAQFLELAKVGQHRSLRIPGYLIKLSPGVDESDDARCEATLKTAEGWKRTWVEWKDYDTADQASNSLTKADIVDRVRKLAALLNHSPKPQAFRTPHCLGFFDKADPSVPEEDVDVLDRRLGLVFERPSDDYLHDTLPPVSLRDVLHERVRKPRLTERVKLARALSNCLLYLHTVNWLHKGLRSHNVLFFRDAKGGIDYGKPYLSGFDYSRPGGKDEMTDVPSLDVEHDLYRHPSAQSNRHKERERSKKSFDIYSLGVIFVELAHWKPVETVLGIDLRRAKGKPDMVRQIRDNLLTTDRLAEIGAEMGDRFEEAVKKSLRGGEELALQVDNDDNLDDAEESLSMRFYEEVVKRLEEIVV</sequence>
<name>A0A084QFS0_STAC4</name>
<dbReference type="GO" id="GO:0004672">
    <property type="term" value="F:protein kinase activity"/>
    <property type="evidence" value="ECO:0007669"/>
    <property type="project" value="InterPro"/>
</dbReference>
<dbReference type="OrthoDB" id="1911848at2759"/>
<feature type="domain" description="Protein kinase" evidence="1">
    <location>
        <begin position="292"/>
        <end position="646"/>
    </location>
</feature>
<dbReference type="PANTHER" id="PTHR37542">
    <property type="entry name" value="HELO DOMAIN-CONTAINING PROTEIN-RELATED"/>
    <property type="match status" value="1"/>
</dbReference>
<accession>A0A084QFS0</accession>
<dbReference type="STRING" id="1283841.A0A084QFS0"/>
<dbReference type="InParanoid" id="A0A084QFS0"/>